<comment type="pathway">
    <text evidence="3">Organic acid metabolism; glycolate biosynthesis; glycolate from 2-phosphoglycolate: step 1/1.</text>
</comment>
<evidence type="ECO:0000256" key="8">
    <source>
        <dbReference type="ARBA" id="ARBA00022842"/>
    </source>
</evidence>
<evidence type="ECO:0000256" key="5">
    <source>
        <dbReference type="ARBA" id="ARBA00013078"/>
    </source>
</evidence>
<dbReference type="STRING" id="754477.Q7C_986"/>
<name>I1YGW2_METFJ</name>
<evidence type="ECO:0000313" key="11">
    <source>
        <dbReference type="Proteomes" id="UP000009145"/>
    </source>
</evidence>
<accession>I1YGW2</accession>
<dbReference type="EMBL" id="CP003380">
    <property type="protein sequence ID" value="AFJ02155.1"/>
    <property type="molecule type" value="Genomic_DNA"/>
</dbReference>
<proteinExistence type="inferred from homology"/>
<evidence type="ECO:0000256" key="3">
    <source>
        <dbReference type="ARBA" id="ARBA00004818"/>
    </source>
</evidence>
<dbReference type="Pfam" id="PF13419">
    <property type="entry name" value="HAD_2"/>
    <property type="match status" value="1"/>
</dbReference>
<dbReference type="GO" id="GO:0005829">
    <property type="term" value="C:cytosol"/>
    <property type="evidence" value="ECO:0007669"/>
    <property type="project" value="TreeGrafter"/>
</dbReference>
<gene>
    <name evidence="10" type="ordered locus">Q7C_986</name>
</gene>
<dbReference type="EC" id="3.1.3.18" evidence="5"/>
<dbReference type="InterPro" id="IPR041492">
    <property type="entry name" value="HAD_2"/>
</dbReference>
<dbReference type="InterPro" id="IPR036412">
    <property type="entry name" value="HAD-like_sf"/>
</dbReference>
<dbReference type="NCBIfam" id="TIGR01509">
    <property type="entry name" value="HAD-SF-IA-v3"/>
    <property type="match status" value="1"/>
</dbReference>
<comment type="similarity">
    <text evidence="4">Belongs to the HAD-like hydrolase superfamily. CbbY/CbbZ/Gph/YieH family.</text>
</comment>
<dbReference type="InterPro" id="IPR023214">
    <property type="entry name" value="HAD_sf"/>
</dbReference>
<dbReference type="InterPro" id="IPR023198">
    <property type="entry name" value="PGP-like_dom2"/>
</dbReference>
<dbReference type="PANTHER" id="PTHR43434">
    <property type="entry name" value="PHOSPHOGLYCOLATE PHOSPHATASE"/>
    <property type="match status" value="1"/>
</dbReference>
<dbReference type="PATRIC" id="fig|754477.3.peg.975"/>
<keyword evidence="7" id="KW-0378">Hydrolase</keyword>
<dbReference type="KEGG" id="mec:Q7C_986"/>
<dbReference type="GO" id="GO:0008967">
    <property type="term" value="F:phosphoglycolate phosphatase activity"/>
    <property type="evidence" value="ECO:0007669"/>
    <property type="project" value="UniProtKB-EC"/>
</dbReference>
<dbReference type="InterPro" id="IPR006439">
    <property type="entry name" value="HAD-SF_hydro_IA"/>
</dbReference>
<evidence type="ECO:0000313" key="10">
    <source>
        <dbReference type="EMBL" id="AFJ02155.1"/>
    </source>
</evidence>
<dbReference type="GO" id="GO:0005975">
    <property type="term" value="P:carbohydrate metabolic process"/>
    <property type="evidence" value="ECO:0007669"/>
    <property type="project" value="InterPro"/>
</dbReference>
<dbReference type="RefSeq" id="WP_014703575.1">
    <property type="nucleotide sequence ID" value="NC_017856.1"/>
</dbReference>
<dbReference type="eggNOG" id="COG0546">
    <property type="taxonomic scope" value="Bacteria"/>
</dbReference>
<dbReference type="Gene3D" id="3.40.50.1000">
    <property type="entry name" value="HAD superfamily/HAD-like"/>
    <property type="match status" value="1"/>
</dbReference>
<reference evidence="10 11" key="1">
    <citation type="journal article" date="2012" name="J. Bacteriol.">
        <title>Complete genome sequences of Methylophaga sp. strain JAM1 and Methylophaga sp. strain JAM7.</title>
        <authorList>
            <person name="Villeneuve C."/>
            <person name="Martineau C."/>
            <person name="Mauffrey F."/>
            <person name="Villemur R."/>
        </authorList>
    </citation>
    <scope>NUCLEOTIDE SEQUENCE [LARGE SCALE GENOMIC DNA]</scope>
    <source>
        <strain evidence="10 11">JAM7</strain>
    </source>
</reference>
<comment type="catalytic activity">
    <reaction evidence="1">
        <text>2-phosphoglycolate + H2O = glycolate + phosphate</text>
        <dbReference type="Rhea" id="RHEA:14369"/>
        <dbReference type="ChEBI" id="CHEBI:15377"/>
        <dbReference type="ChEBI" id="CHEBI:29805"/>
        <dbReference type="ChEBI" id="CHEBI:43474"/>
        <dbReference type="ChEBI" id="CHEBI:58033"/>
        <dbReference type="EC" id="3.1.3.18"/>
    </reaction>
</comment>
<dbReference type="SFLD" id="SFLDG01129">
    <property type="entry name" value="C1.5:_HAD__Beta-PGM__Phosphata"/>
    <property type="match status" value="1"/>
</dbReference>
<evidence type="ECO:0000256" key="2">
    <source>
        <dbReference type="ARBA" id="ARBA00001946"/>
    </source>
</evidence>
<protein>
    <recommendedName>
        <fullName evidence="5">phosphoglycolate phosphatase</fullName>
        <ecNumber evidence="5">3.1.3.18</ecNumber>
    </recommendedName>
</protein>
<evidence type="ECO:0000256" key="1">
    <source>
        <dbReference type="ARBA" id="ARBA00000830"/>
    </source>
</evidence>
<sequence length="220" mass="24360">MILSRFTVLLLDLDGTLVDTAPDLAYALNQLLQEQGKSPLDYALIRPVASHGSAGLLKLGFGLTPDDAQYRTFQQRFLQLYADNIDRESRLFLGMEKVLDTLTEQGRRWGVVTNKPAFLTDPLMSGLNLSERAACIVSGDTTAHSKPHPAPLLHACELMDVPAADCIYIGDAERDIQAAKNAGMRSVVARYGYLQPDEQPEHWQADCIINHPLEILQWTG</sequence>
<dbReference type="Gene3D" id="1.10.150.240">
    <property type="entry name" value="Putative phosphatase, domain 2"/>
    <property type="match status" value="1"/>
</dbReference>
<dbReference type="SFLD" id="SFLDG01135">
    <property type="entry name" value="C1.5.6:_HAD__Beta-PGM__Phospha"/>
    <property type="match status" value="1"/>
</dbReference>
<dbReference type="SFLD" id="SFLDS00003">
    <property type="entry name" value="Haloacid_Dehalogenase"/>
    <property type="match status" value="1"/>
</dbReference>
<dbReference type="NCBIfam" id="TIGR01549">
    <property type="entry name" value="HAD-SF-IA-v1"/>
    <property type="match status" value="1"/>
</dbReference>
<keyword evidence="6" id="KW-0479">Metal-binding</keyword>
<evidence type="ECO:0000256" key="7">
    <source>
        <dbReference type="ARBA" id="ARBA00022801"/>
    </source>
</evidence>
<dbReference type="AlphaFoldDB" id="I1YGW2"/>
<dbReference type="FunFam" id="3.40.50.1000:FF:000022">
    <property type="entry name" value="Phosphoglycolate phosphatase"/>
    <property type="match status" value="1"/>
</dbReference>
<dbReference type="InterPro" id="IPR050155">
    <property type="entry name" value="HAD-like_hydrolase_sf"/>
</dbReference>
<keyword evidence="9" id="KW-0119">Carbohydrate metabolism</keyword>
<dbReference type="Proteomes" id="UP000009145">
    <property type="component" value="Chromosome"/>
</dbReference>
<keyword evidence="8" id="KW-0460">Magnesium</keyword>
<dbReference type="HOGENOM" id="CLU_045011_19_1_6"/>
<evidence type="ECO:0000256" key="4">
    <source>
        <dbReference type="ARBA" id="ARBA00006171"/>
    </source>
</evidence>
<comment type="cofactor">
    <cofactor evidence="2">
        <name>Mg(2+)</name>
        <dbReference type="ChEBI" id="CHEBI:18420"/>
    </cofactor>
</comment>
<dbReference type="GO" id="GO:0046872">
    <property type="term" value="F:metal ion binding"/>
    <property type="evidence" value="ECO:0007669"/>
    <property type="project" value="UniProtKB-KW"/>
</dbReference>
<dbReference type="SUPFAM" id="SSF56784">
    <property type="entry name" value="HAD-like"/>
    <property type="match status" value="1"/>
</dbReference>
<organism evidence="10 11">
    <name type="scientific">Methylophaga frappieri (strain ATCC BAA-2434 / DSM 25690 / JAM7)</name>
    <dbReference type="NCBI Taxonomy" id="754477"/>
    <lineage>
        <taxon>Bacteria</taxon>
        <taxon>Pseudomonadati</taxon>
        <taxon>Pseudomonadota</taxon>
        <taxon>Gammaproteobacteria</taxon>
        <taxon>Thiotrichales</taxon>
        <taxon>Piscirickettsiaceae</taxon>
        <taxon>Methylophaga</taxon>
    </lineage>
</organism>
<dbReference type="InterPro" id="IPR037512">
    <property type="entry name" value="PGPase_prok"/>
</dbReference>
<evidence type="ECO:0000256" key="6">
    <source>
        <dbReference type="ARBA" id="ARBA00022723"/>
    </source>
</evidence>
<evidence type="ECO:0000256" key="9">
    <source>
        <dbReference type="ARBA" id="ARBA00023277"/>
    </source>
</evidence>
<dbReference type="OrthoDB" id="9776368at2"/>
<dbReference type="PANTHER" id="PTHR43434:SF23">
    <property type="entry name" value="PHOSPHOGLYCOLATE PHOSPHATASE"/>
    <property type="match status" value="1"/>
</dbReference>
<keyword evidence="11" id="KW-1185">Reference proteome</keyword>
<dbReference type="GO" id="GO:0006281">
    <property type="term" value="P:DNA repair"/>
    <property type="evidence" value="ECO:0007669"/>
    <property type="project" value="TreeGrafter"/>
</dbReference>
<dbReference type="NCBIfam" id="TIGR01449">
    <property type="entry name" value="PGP_bact"/>
    <property type="match status" value="1"/>
</dbReference>